<reference evidence="3 4" key="1">
    <citation type="submission" date="2017-04" db="EMBL/GenBank/DDBJ databases">
        <title>Whole genome sequence of Bdellovibrio bacteriovorus strain SSB218315.</title>
        <authorList>
            <person name="Oyedara O."/>
            <person name="Rodriguez-Perez M.A."/>
        </authorList>
    </citation>
    <scope>NUCLEOTIDE SEQUENCE [LARGE SCALE GENOMIC DNA]</scope>
    <source>
        <strain evidence="3 4">SSB218315</strain>
    </source>
</reference>
<dbReference type="Proteomes" id="UP000197003">
    <property type="component" value="Chromosome"/>
</dbReference>
<sequence>MLLSEAPSYTLPSYRKSDRSYLSQNCYMDKKERFLKNLGAHIAKVRKQKGYSQDRLYLEGGFSRGTISKIENGLTSPEVYTIARIADVLNVPIRKLLEFDP</sequence>
<evidence type="ECO:0000259" key="2">
    <source>
        <dbReference type="PROSITE" id="PS50943"/>
    </source>
</evidence>
<dbReference type="GO" id="GO:0003677">
    <property type="term" value="F:DNA binding"/>
    <property type="evidence" value="ECO:0007669"/>
    <property type="project" value="UniProtKB-KW"/>
</dbReference>
<dbReference type="EMBL" id="CP020946">
    <property type="protein sequence ID" value="ASD64247.1"/>
    <property type="molecule type" value="Genomic_DNA"/>
</dbReference>
<protein>
    <recommendedName>
        <fullName evidence="2">HTH cro/C1-type domain-containing protein</fullName>
    </recommendedName>
</protein>
<dbReference type="InterPro" id="IPR001387">
    <property type="entry name" value="Cro/C1-type_HTH"/>
</dbReference>
<gene>
    <name evidence="3" type="ORF">B9G79_12050</name>
</gene>
<dbReference type="SMART" id="SM00530">
    <property type="entry name" value="HTH_XRE"/>
    <property type="match status" value="1"/>
</dbReference>
<name>A0A1Z3N9X3_BDEBC</name>
<dbReference type="AlphaFoldDB" id="A0A1Z3N9X3"/>
<accession>A0A1Z3N9X3</accession>
<dbReference type="GO" id="GO:0003700">
    <property type="term" value="F:DNA-binding transcription factor activity"/>
    <property type="evidence" value="ECO:0007669"/>
    <property type="project" value="TreeGrafter"/>
</dbReference>
<dbReference type="CDD" id="cd00093">
    <property type="entry name" value="HTH_XRE"/>
    <property type="match status" value="1"/>
</dbReference>
<keyword evidence="1" id="KW-0238">DNA-binding</keyword>
<dbReference type="PANTHER" id="PTHR46797:SF1">
    <property type="entry name" value="METHYLPHOSPHONATE SYNTHASE"/>
    <property type="match status" value="1"/>
</dbReference>
<evidence type="ECO:0000256" key="1">
    <source>
        <dbReference type="ARBA" id="ARBA00023125"/>
    </source>
</evidence>
<dbReference type="PANTHER" id="PTHR46797">
    <property type="entry name" value="HTH-TYPE TRANSCRIPTIONAL REGULATOR"/>
    <property type="match status" value="1"/>
</dbReference>
<dbReference type="InterPro" id="IPR050807">
    <property type="entry name" value="TransReg_Diox_bact_type"/>
</dbReference>
<proteinExistence type="predicted"/>
<feature type="domain" description="HTH cro/C1-type" evidence="2">
    <location>
        <begin position="42"/>
        <end position="96"/>
    </location>
</feature>
<evidence type="ECO:0000313" key="3">
    <source>
        <dbReference type="EMBL" id="ASD64247.1"/>
    </source>
</evidence>
<dbReference type="Gene3D" id="1.10.260.40">
    <property type="entry name" value="lambda repressor-like DNA-binding domains"/>
    <property type="match status" value="1"/>
</dbReference>
<dbReference type="GO" id="GO:0005829">
    <property type="term" value="C:cytosol"/>
    <property type="evidence" value="ECO:0007669"/>
    <property type="project" value="TreeGrafter"/>
</dbReference>
<organism evidence="3 4">
    <name type="scientific">Bdellovibrio bacteriovorus</name>
    <dbReference type="NCBI Taxonomy" id="959"/>
    <lineage>
        <taxon>Bacteria</taxon>
        <taxon>Pseudomonadati</taxon>
        <taxon>Bdellovibrionota</taxon>
        <taxon>Bdellovibrionia</taxon>
        <taxon>Bdellovibrionales</taxon>
        <taxon>Pseudobdellovibrionaceae</taxon>
        <taxon>Bdellovibrio</taxon>
    </lineage>
</organism>
<dbReference type="Pfam" id="PF01381">
    <property type="entry name" value="HTH_3"/>
    <property type="match status" value="1"/>
</dbReference>
<dbReference type="InterPro" id="IPR010982">
    <property type="entry name" value="Lambda_DNA-bd_dom_sf"/>
</dbReference>
<evidence type="ECO:0000313" key="4">
    <source>
        <dbReference type="Proteomes" id="UP000197003"/>
    </source>
</evidence>
<dbReference type="SUPFAM" id="SSF47413">
    <property type="entry name" value="lambda repressor-like DNA-binding domains"/>
    <property type="match status" value="1"/>
</dbReference>
<dbReference type="PROSITE" id="PS50943">
    <property type="entry name" value="HTH_CROC1"/>
    <property type="match status" value="1"/>
</dbReference>